<dbReference type="OrthoDB" id="191371at2759"/>
<organism evidence="10 11">
    <name type="scientific">Acanthoscelides obtectus</name>
    <name type="common">Bean weevil</name>
    <name type="synonym">Bruchus obtectus</name>
    <dbReference type="NCBI Taxonomy" id="200917"/>
    <lineage>
        <taxon>Eukaryota</taxon>
        <taxon>Metazoa</taxon>
        <taxon>Ecdysozoa</taxon>
        <taxon>Arthropoda</taxon>
        <taxon>Hexapoda</taxon>
        <taxon>Insecta</taxon>
        <taxon>Pterygota</taxon>
        <taxon>Neoptera</taxon>
        <taxon>Endopterygota</taxon>
        <taxon>Coleoptera</taxon>
        <taxon>Polyphaga</taxon>
        <taxon>Cucujiformia</taxon>
        <taxon>Chrysomeloidea</taxon>
        <taxon>Chrysomelidae</taxon>
        <taxon>Bruchinae</taxon>
        <taxon>Bruchini</taxon>
        <taxon>Acanthoscelides</taxon>
    </lineage>
</organism>
<sequence length="661" mass="72935">MGYAKSGQKGCGIHLRQYSRAYIFDDGTKRAAFVTVDACMMHHGIKKAVLKKLSKNYGDTYTFSNFILSGTHTHSAPGGFLMNVMYDLPNLGFIQETFEALVNGIVRSVQRAHESMIEAEIYWNDGEVHGANINRSPASYLFNPAEELKRYQTNVDKTLTQMKIVSKADNKPIGAINWFAVHPTSMNNTNCLISSDNVGYASILLETSMDSSSLPGKSTFVGAFASTNLGDVSPNTAGPKCVNTGLPCEEVRSTCGGEAKSCIAFGPGKDMFQSTEIIAGKMFEKAKELLASSGTEITGSIGYIHQFVEMANETATVQLKNGTVVKVRGCKPAMGYSFAAGTTDGPGEFDFTQATNTTNPFWNLVRDFIFPPSPQDVACHAPKPILIMSGAIKLPYEWQPDVVPTQVVKIGNAFLTAVPGELTTMSGRRMRDAVRQQVIAEGGPSDPKVVVTGLSNMYSSYIATPEEYQLQRYEGASTIFGPHTLTIYLKKYRQLVTAMLKGTKIDVGPLPYQFPNQLISLVPPVLFDLAGWFNNFGDCTQQPPGVVHVGDTVSVKFISGHPRNNLLQEDTFLKVERQTDDKSKWEVVATDSSWETRFVWRRTAALKAGSEVEITWEIKDSVPEGRYRIRHFGHYKYIFGGVYPYEGTTRTFLVQKKQSYM</sequence>
<keyword evidence="6" id="KW-0479">Metal-binding</keyword>
<feature type="binding site" evidence="6">
    <location>
        <position position="182"/>
    </location>
    <ligand>
        <name>Zn(2+)</name>
        <dbReference type="ChEBI" id="CHEBI:29105"/>
    </ligand>
</feature>
<dbReference type="GO" id="GO:0046872">
    <property type="term" value="F:metal ion binding"/>
    <property type="evidence" value="ECO:0007669"/>
    <property type="project" value="UniProtKB-KW"/>
</dbReference>
<comment type="similarity">
    <text evidence="1 7">Belongs to the neutral ceramidase family.</text>
</comment>
<name>A0A9P0M105_ACAOB</name>
<dbReference type="InterPro" id="IPR038445">
    <property type="entry name" value="NCDase_C_sf"/>
</dbReference>
<evidence type="ECO:0000256" key="7">
    <source>
        <dbReference type="RuleBase" id="RU366019"/>
    </source>
</evidence>
<accession>A0A9P0M105</accession>
<dbReference type="EC" id="3.5.1.23" evidence="2 7"/>
<dbReference type="GO" id="GO:0016020">
    <property type="term" value="C:membrane"/>
    <property type="evidence" value="ECO:0007669"/>
    <property type="project" value="GOC"/>
</dbReference>
<evidence type="ECO:0000256" key="5">
    <source>
        <dbReference type="PIRSR" id="PIRSR606823-1"/>
    </source>
</evidence>
<keyword evidence="6" id="KW-0862">Zinc</keyword>
<keyword evidence="7" id="KW-0443">Lipid metabolism</keyword>
<evidence type="ECO:0000256" key="4">
    <source>
        <dbReference type="ARBA" id="ARBA00022801"/>
    </source>
</evidence>
<dbReference type="Proteomes" id="UP001152888">
    <property type="component" value="Unassembled WGS sequence"/>
</dbReference>
<evidence type="ECO:0000256" key="2">
    <source>
        <dbReference type="ARBA" id="ARBA00011891"/>
    </source>
</evidence>
<evidence type="ECO:0000256" key="6">
    <source>
        <dbReference type="PIRSR" id="PIRSR606823-2"/>
    </source>
</evidence>
<dbReference type="GO" id="GO:0017040">
    <property type="term" value="F:N-acylsphingosine amidohydrolase activity"/>
    <property type="evidence" value="ECO:0007669"/>
    <property type="project" value="UniProtKB-UniRule"/>
</dbReference>
<evidence type="ECO:0000256" key="1">
    <source>
        <dbReference type="ARBA" id="ARBA00009835"/>
    </source>
</evidence>
<dbReference type="Pfam" id="PF17048">
    <property type="entry name" value="Ceramidse_alk_C"/>
    <property type="match status" value="1"/>
</dbReference>
<dbReference type="Pfam" id="PF04734">
    <property type="entry name" value="Ceramidase_alk"/>
    <property type="match status" value="1"/>
</dbReference>
<evidence type="ECO:0000259" key="9">
    <source>
        <dbReference type="Pfam" id="PF17048"/>
    </source>
</evidence>
<protein>
    <recommendedName>
        <fullName evidence="3 7">Neutral ceramidase</fullName>
        <ecNumber evidence="2 7">3.5.1.23</ecNumber>
    </recommendedName>
</protein>
<feature type="domain" description="Neutral/alkaline non-lysosomal ceramidase N-terminal" evidence="8">
    <location>
        <begin position="1"/>
        <end position="489"/>
    </location>
</feature>
<reference evidence="10" key="1">
    <citation type="submission" date="2022-03" db="EMBL/GenBank/DDBJ databases">
        <authorList>
            <person name="Sayadi A."/>
        </authorList>
    </citation>
    <scope>NUCLEOTIDE SEQUENCE</scope>
</reference>
<comment type="catalytic activity">
    <reaction evidence="7">
        <text>an N-acylsphing-4-enine + H2O = sphing-4-enine + a fatty acid</text>
        <dbReference type="Rhea" id="RHEA:20856"/>
        <dbReference type="ChEBI" id="CHEBI:15377"/>
        <dbReference type="ChEBI" id="CHEBI:28868"/>
        <dbReference type="ChEBI" id="CHEBI:52639"/>
        <dbReference type="ChEBI" id="CHEBI:57756"/>
        <dbReference type="EC" id="3.5.1.23"/>
    </reaction>
</comment>
<keyword evidence="11" id="KW-1185">Reference proteome</keyword>
<evidence type="ECO:0000256" key="3">
    <source>
        <dbReference type="ARBA" id="ARBA00019235"/>
    </source>
</evidence>
<dbReference type="EMBL" id="CAKOFQ010007909">
    <property type="protein sequence ID" value="CAH2009710.1"/>
    <property type="molecule type" value="Genomic_DNA"/>
</dbReference>
<keyword evidence="4 7" id="KW-0378">Hydrolase</keyword>
<proteinExistence type="inferred from homology"/>
<dbReference type="InterPro" id="IPR031329">
    <property type="entry name" value="NEUT/ALK_ceramidase_N"/>
</dbReference>
<feature type="active site" description="Nucleophile" evidence="5">
    <location>
        <position position="233"/>
    </location>
</feature>
<dbReference type="GO" id="GO:0005576">
    <property type="term" value="C:extracellular region"/>
    <property type="evidence" value="ECO:0007669"/>
    <property type="project" value="TreeGrafter"/>
</dbReference>
<feature type="binding site" evidence="6">
    <location>
        <position position="72"/>
    </location>
    <ligand>
        <name>Zn(2+)</name>
        <dbReference type="ChEBI" id="CHEBI:29105"/>
    </ligand>
</feature>
<dbReference type="GO" id="GO:0046512">
    <property type="term" value="P:sphingosine biosynthetic process"/>
    <property type="evidence" value="ECO:0007669"/>
    <property type="project" value="TreeGrafter"/>
</dbReference>
<evidence type="ECO:0000313" key="11">
    <source>
        <dbReference type="Proteomes" id="UP001152888"/>
    </source>
</evidence>
<dbReference type="AlphaFoldDB" id="A0A9P0M105"/>
<evidence type="ECO:0000313" key="10">
    <source>
        <dbReference type="EMBL" id="CAH2009710.1"/>
    </source>
</evidence>
<comment type="caution">
    <text evidence="10">The sequence shown here is derived from an EMBL/GenBank/DDBJ whole genome shotgun (WGS) entry which is preliminary data.</text>
</comment>
<dbReference type="InterPro" id="IPR031331">
    <property type="entry name" value="NEUT/ALK_ceramidase_C"/>
</dbReference>
<feature type="binding site" evidence="6">
    <location>
        <position position="421"/>
    </location>
    <ligand>
        <name>Zn(2+)</name>
        <dbReference type="ChEBI" id="CHEBI:29105"/>
    </ligand>
</feature>
<dbReference type="PANTHER" id="PTHR12670:SF1">
    <property type="entry name" value="NEUTRAL CERAMIDASE"/>
    <property type="match status" value="1"/>
</dbReference>
<keyword evidence="7" id="KW-0746">Sphingolipid metabolism</keyword>
<dbReference type="Gene3D" id="2.60.40.2300">
    <property type="entry name" value="Neutral/alkaline non-lysosomal ceramidase, C-terminal domain"/>
    <property type="match status" value="1"/>
</dbReference>
<comment type="cofactor">
    <cofactor evidence="6">
        <name>Zn(2+)</name>
        <dbReference type="ChEBI" id="CHEBI:29105"/>
    </cofactor>
    <text evidence="6">Binds 1 zinc ion per subunit.</text>
</comment>
<dbReference type="PANTHER" id="PTHR12670">
    <property type="entry name" value="CERAMIDASE"/>
    <property type="match status" value="1"/>
</dbReference>
<dbReference type="InterPro" id="IPR006823">
    <property type="entry name" value="Ceramidase_alk"/>
</dbReference>
<feature type="domain" description="Neutral/alkaline non-lysosomal ceramidase C-terminal" evidence="9">
    <location>
        <begin position="492"/>
        <end position="654"/>
    </location>
</feature>
<feature type="binding site" evidence="6">
    <location>
        <position position="461"/>
    </location>
    <ligand>
        <name>Zn(2+)</name>
        <dbReference type="ChEBI" id="CHEBI:29105"/>
    </ligand>
</feature>
<gene>
    <name evidence="10" type="ORF">ACAOBT_LOCUS31066</name>
</gene>
<dbReference type="GO" id="GO:0046514">
    <property type="term" value="P:ceramide catabolic process"/>
    <property type="evidence" value="ECO:0007669"/>
    <property type="project" value="InterPro"/>
</dbReference>
<dbReference type="GO" id="GO:0042759">
    <property type="term" value="P:long-chain fatty acid biosynthetic process"/>
    <property type="evidence" value="ECO:0007669"/>
    <property type="project" value="TreeGrafter"/>
</dbReference>
<evidence type="ECO:0000259" key="8">
    <source>
        <dbReference type="Pfam" id="PF04734"/>
    </source>
</evidence>